<evidence type="ECO:0000313" key="2">
    <source>
        <dbReference type="EMBL" id="WKW13282.1"/>
    </source>
</evidence>
<proteinExistence type="predicted"/>
<protein>
    <submittedName>
        <fullName evidence="3">DUF456 domain-containing protein</fullName>
    </submittedName>
</protein>
<feature type="transmembrane region" description="Helical" evidence="1">
    <location>
        <begin position="45"/>
        <end position="66"/>
    </location>
</feature>
<evidence type="ECO:0000256" key="1">
    <source>
        <dbReference type="SAM" id="Phobius"/>
    </source>
</evidence>
<dbReference type="Pfam" id="PF04306">
    <property type="entry name" value="DUF456"/>
    <property type="match status" value="1"/>
</dbReference>
<dbReference type="PANTHER" id="PTHR39165">
    <property type="entry name" value="IG HYPOTHETICAL 17883"/>
    <property type="match status" value="1"/>
</dbReference>
<keyword evidence="1" id="KW-0472">Membrane</keyword>
<dbReference type="RefSeq" id="WP_367886142.1">
    <property type="nucleotide sequence ID" value="NZ_CP130612.1"/>
</dbReference>
<organism evidence="3 4">
    <name type="scientific">Pseudogemmatithrix spongiicola</name>
    <dbReference type="NCBI Taxonomy" id="3062599"/>
    <lineage>
        <taxon>Bacteria</taxon>
        <taxon>Pseudomonadati</taxon>
        <taxon>Gemmatimonadota</taxon>
        <taxon>Gemmatimonadia</taxon>
        <taxon>Gemmatimonadales</taxon>
        <taxon>Gemmatimonadaceae</taxon>
        <taxon>Pseudogemmatithrix</taxon>
    </lineage>
</organism>
<accession>A0AA49JWE1</accession>
<dbReference type="PANTHER" id="PTHR39165:SF1">
    <property type="entry name" value="DUF456 DOMAIN-CONTAINING PROTEIN"/>
    <property type="match status" value="1"/>
</dbReference>
<evidence type="ECO:0000313" key="4">
    <source>
        <dbReference type="Proteomes" id="UP001229955"/>
    </source>
</evidence>
<feature type="transmembrane region" description="Helical" evidence="1">
    <location>
        <begin position="78"/>
        <end position="97"/>
    </location>
</feature>
<feature type="transmembrane region" description="Helical" evidence="1">
    <location>
        <begin position="140"/>
        <end position="162"/>
    </location>
</feature>
<dbReference type="InterPro" id="IPR007403">
    <property type="entry name" value="DUF456"/>
</dbReference>
<keyword evidence="1" id="KW-1133">Transmembrane helix</keyword>
<sequence length="163" mass="16257">MLLLTLALVALAGFFLTAIGLPGTWIFLAVAGASALLDPSSSVAWWSIVAGAVLGLIAEGIEWVTASRYARKYGGSQRAAWGALLGGIAGAIVGFPVPLFGPLLGALLGTFFGALVAELSVTGIGGGAERVAWGATIGRIVATVAKLGIGIVIAVLVLAAAWS</sequence>
<dbReference type="Proteomes" id="UP001229955">
    <property type="component" value="Chromosome"/>
</dbReference>
<evidence type="ECO:0000313" key="3">
    <source>
        <dbReference type="EMBL" id="WKW16189.1"/>
    </source>
</evidence>
<name>A0AA49K2B1_9BACT</name>
<dbReference type="EMBL" id="CP130613">
    <property type="protein sequence ID" value="WKW16189.1"/>
    <property type="molecule type" value="Genomic_DNA"/>
</dbReference>
<keyword evidence="1" id="KW-0812">Transmembrane</keyword>
<reference evidence="3" key="1">
    <citation type="submission" date="2023-07" db="EMBL/GenBank/DDBJ databases">
        <authorList>
            <person name="Haufschild T."/>
            <person name="Kallscheuer N."/>
            <person name="Hammer J."/>
            <person name="Kohn T."/>
            <person name="Kabuu M."/>
            <person name="Jogler M."/>
            <person name="Wohfarth N."/>
            <person name="Heuer A."/>
            <person name="Rohde M."/>
            <person name="van Teeseling M.C.F."/>
            <person name="Jogler C."/>
        </authorList>
    </citation>
    <scope>NUCLEOTIDE SEQUENCE</scope>
    <source>
        <strain evidence="2">Strain 138</strain>
        <strain evidence="3">Strain 318</strain>
    </source>
</reference>
<accession>A0AA49K2B1</accession>
<gene>
    <name evidence="2" type="ORF">Strain138_002599</name>
    <name evidence="3" type="ORF">Strain318_002599</name>
</gene>
<keyword evidence="4" id="KW-1185">Reference proteome</keyword>
<dbReference type="AlphaFoldDB" id="A0AA49K2B1"/>
<feature type="transmembrane region" description="Helical" evidence="1">
    <location>
        <begin position="103"/>
        <end position="128"/>
    </location>
</feature>
<dbReference type="EMBL" id="CP130612">
    <property type="protein sequence ID" value="WKW13282.1"/>
    <property type="molecule type" value="Genomic_DNA"/>
</dbReference>
<dbReference type="KEGG" id="pspc:Strain318_002599"/>